<dbReference type="InterPro" id="IPR054828">
    <property type="entry name" value="Vit_B12_bind_prot"/>
</dbReference>
<evidence type="ECO:0000256" key="5">
    <source>
        <dbReference type="HAMAP-Rule" id="MF_01000"/>
    </source>
</evidence>
<evidence type="ECO:0000313" key="8">
    <source>
        <dbReference type="Proteomes" id="UP000196708"/>
    </source>
</evidence>
<dbReference type="PROSITE" id="PS50983">
    <property type="entry name" value="FE_B12_PBP"/>
    <property type="match status" value="1"/>
</dbReference>
<evidence type="ECO:0000256" key="2">
    <source>
        <dbReference type="ARBA" id="ARBA00022729"/>
    </source>
</evidence>
<evidence type="ECO:0000259" key="6">
    <source>
        <dbReference type="PROSITE" id="PS50983"/>
    </source>
</evidence>
<proteinExistence type="inferred from homology"/>
<comment type="function">
    <text evidence="5">Part of the ABC transporter complex BtuCDF involved in vitamin B12 import. Binds vitamin B12 and delivers it to the periplasmic surface of BtuC.</text>
</comment>
<keyword evidence="2 5" id="KW-0732">Signal</keyword>
<keyword evidence="4" id="KW-1015">Disulfide bond</keyword>
<organism evidence="7 8">
    <name type="scientific">Vibrio gazogenes</name>
    <dbReference type="NCBI Taxonomy" id="687"/>
    <lineage>
        <taxon>Bacteria</taxon>
        <taxon>Pseudomonadati</taxon>
        <taxon>Pseudomonadota</taxon>
        <taxon>Gammaproteobacteria</taxon>
        <taxon>Vibrionales</taxon>
        <taxon>Vibrionaceae</taxon>
        <taxon>Vibrio</taxon>
    </lineage>
</organism>
<dbReference type="OrthoDB" id="6495095at2"/>
<evidence type="ECO:0000256" key="4">
    <source>
        <dbReference type="ARBA" id="ARBA00023157"/>
    </source>
</evidence>
<comment type="similarity">
    <text evidence="5">Belongs to the BtuF family.</text>
</comment>
<dbReference type="PANTHER" id="PTHR30535">
    <property type="entry name" value="VITAMIN B12-BINDING PROTEIN"/>
    <property type="match status" value="1"/>
</dbReference>
<dbReference type="RefSeq" id="WP_088133531.1">
    <property type="nucleotide sequence ID" value="NZ_CP018835.1"/>
</dbReference>
<dbReference type="PANTHER" id="PTHR30535:SF34">
    <property type="entry name" value="MOLYBDATE-BINDING PROTEIN MOLA"/>
    <property type="match status" value="1"/>
</dbReference>
<reference evidence="7 8" key="1">
    <citation type="submission" date="2016-12" db="EMBL/GenBank/DDBJ databases">
        <authorList>
            <person name="Song W.-J."/>
            <person name="Kurnit D.M."/>
        </authorList>
    </citation>
    <scope>NUCLEOTIDE SEQUENCE [LARGE SCALE GENOMIC DNA]</scope>
    <source>
        <strain evidence="7 8">ATCC 43942</strain>
    </source>
</reference>
<dbReference type="EMBL" id="CP018835">
    <property type="protein sequence ID" value="ASA55182.1"/>
    <property type="molecule type" value="Genomic_DNA"/>
</dbReference>
<gene>
    <name evidence="5" type="primary">btuF</name>
    <name evidence="7" type="ORF">BSQ33_05215</name>
</gene>
<comment type="caution">
    <text evidence="5">Lacks conserved residue(s) required for the propagation of feature annotation.</text>
</comment>
<comment type="subcellular location">
    <subcellularLocation>
        <location evidence="5">Periplasm</location>
    </subcellularLocation>
</comment>
<dbReference type="Pfam" id="PF01497">
    <property type="entry name" value="Peripla_BP_2"/>
    <property type="match status" value="1"/>
</dbReference>
<dbReference type="GO" id="GO:0015889">
    <property type="term" value="P:cobalamin transport"/>
    <property type="evidence" value="ECO:0007669"/>
    <property type="project" value="UniProtKB-UniRule"/>
</dbReference>
<evidence type="ECO:0000256" key="1">
    <source>
        <dbReference type="ARBA" id="ARBA00022448"/>
    </source>
</evidence>
<dbReference type="KEGG" id="vga:BSQ33_05215"/>
<feature type="chain" id="PRO_5013414973" description="Vitamin B12-binding protein" evidence="5">
    <location>
        <begin position="22"/>
        <end position="281"/>
    </location>
</feature>
<dbReference type="GO" id="GO:0042597">
    <property type="term" value="C:periplasmic space"/>
    <property type="evidence" value="ECO:0007669"/>
    <property type="project" value="UniProtKB-SubCell"/>
</dbReference>
<evidence type="ECO:0000313" key="7">
    <source>
        <dbReference type="EMBL" id="ASA55182.1"/>
    </source>
</evidence>
<dbReference type="InterPro" id="IPR023544">
    <property type="entry name" value="ABC_transptr_vit_B12-bd"/>
</dbReference>
<name>A0A1Z2SDD4_VIBGA</name>
<dbReference type="Proteomes" id="UP000196708">
    <property type="component" value="Chromosome 1"/>
</dbReference>
<dbReference type="InterPro" id="IPR002491">
    <property type="entry name" value="ABC_transptr_periplasmic_BD"/>
</dbReference>
<dbReference type="AlphaFoldDB" id="A0A1Z2SDD4"/>
<feature type="domain" description="Fe/B12 periplasmic-binding" evidence="6">
    <location>
        <begin position="27"/>
        <end position="273"/>
    </location>
</feature>
<feature type="site" description="Important for BtuC binding" evidence="5">
    <location>
        <position position="76"/>
    </location>
</feature>
<dbReference type="SUPFAM" id="SSF53807">
    <property type="entry name" value="Helical backbone' metal receptor"/>
    <property type="match status" value="1"/>
</dbReference>
<sequence precursor="true">MLIHRLYLFALLLLISGVTAAATPVQRIITLAPHATELAYAAGLGNKIIAVSDYSDYPPQVKNLPKVANYKGIKIEKILSLKPDLVIIWPDGNPPREIQKLKQMGIRTFPSQIHRLADIADNIELLSQYADNPQIGRKNAQQFRQKLAALKQRYQHVNKVRFFYQLSEKPIITIAQDHWPSEVFAFCGGENVFEKSPAPYPQVSREQVLLAQPDVIFNSRHAVENLNMWADWPRIPAVRLHHVWTLNSDWLNRPTPRTIRAIEEICNYFDEARRNPSDLSH</sequence>
<keyword evidence="1 5" id="KW-0813">Transport</keyword>
<dbReference type="CDD" id="cd01144">
    <property type="entry name" value="BtuF"/>
    <property type="match status" value="1"/>
</dbReference>
<feature type="site" description="Important for BtuC binding" evidence="5">
    <location>
        <position position="206"/>
    </location>
</feature>
<dbReference type="NCBIfam" id="NF038402">
    <property type="entry name" value="TroA_like"/>
    <property type="match status" value="1"/>
</dbReference>
<protein>
    <recommendedName>
        <fullName evidence="5">Vitamin B12-binding protein</fullName>
    </recommendedName>
</protein>
<dbReference type="InterPro" id="IPR050902">
    <property type="entry name" value="ABC_Transporter_SBP"/>
</dbReference>
<feature type="signal peptide" evidence="5">
    <location>
        <begin position="1"/>
        <end position="21"/>
    </location>
</feature>
<dbReference type="GO" id="GO:0031419">
    <property type="term" value="F:cobalamin binding"/>
    <property type="evidence" value="ECO:0007669"/>
    <property type="project" value="InterPro"/>
</dbReference>
<dbReference type="NCBIfam" id="NF002894">
    <property type="entry name" value="PRK03379.1"/>
    <property type="match status" value="1"/>
</dbReference>
<comment type="subunit">
    <text evidence="5">The complex is composed of two ATP-binding proteins (BtuD), two transmembrane proteins (BtuC) and a solute-binding protein (BtuF).</text>
</comment>
<keyword evidence="3 5" id="KW-0574">Periplasm</keyword>
<accession>A0A1Z2SDD4</accession>
<dbReference type="Gene3D" id="3.40.50.1980">
    <property type="entry name" value="Nitrogenase molybdenum iron protein domain"/>
    <property type="match status" value="2"/>
</dbReference>
<feature type="binding site" evidence="5">
    <location>
        <position position="54"/>
    </location>
    <ligand>
        <name>cyanocob(III)alamin</name>
        <dbReference type="ChEBI" id="CHEBI:17439"/>
    </ligand>
</feature>
<dbReference type="HAMAP" id="MF_01000">
    <property type="entry name" value="BtuF"/>
    <property type="match status" value="1"/>
</dbReference>
<evidence type="ECO:0000256" key="3">
    <source>
        <dbReference type="ARBA" id="ARBA00022764"/>
    </source>
</evidence>